<proteinExistence type="inferred from homology"/>
<dbReference type="FunFam" id="3.10.105.10:FF:000006">
    <property type="entry name" value="Peptide ABC transporter substrate-binding protein"/>
    <property type="match status" value="1"/>
</dbReference>
<feature type="region of interest" description="Disordered" evidence="4">
    <location>
        <begin position="31"/>
        <end position="62"/>
    </location>
</feature>
<dbReference type="GO" id="GO:1904680">
    <property type="term" value="F:peptide transmembrane transporter activity"/>
    <property type="evidence" value="ECO:0007669"/>
    <property type="project" value="TreeGrafter"/>
</dbReference>
<feature type="domain" description="Solute-binding protein family 5" evidence="6">
    <location>
        <begin position="100"/>
        <end position="462"/>
    </location>
</feature>
<sequence>MKLRKGLWLLLCLTFVMSLFLAACSKDKEAGGEVDKPEKEKDPAVEEPVEETGPVNGGDLIVGSTGNPTMFNPYFSTDTASSDIEGFLYNGLVTVNLDLEVQNDLAEEITPSEDNLSYTVKLKQGVKFHDGEEMTADDVVFSYMMLKNEAVISERKSNFESMEKVEKIDDYTVKFTLNKVDVTFYPTTLSYSVLPEHILGKVDPATLHENEFNTKNPIGTGPFKFEEWKDGEYVKVVAFDEYFDGRPHLDSITTKIITDANAMLASLQAGEIDMWNAVPGTELETAKAIPGIKIEEGLALSYTFLAFNQKDERFQDKRVRQAMTHAINRQAIVDSIMNGAGQVANAPDSPLMWTYNDDVPKFDYDVEKAKALMKEAGWEDTDGDGILDKDGKKMSFSVKTNQGNKVREEIAVVLEQQLKEIGVEAKPAITEWGAFIEQISAPNWDYEAMVLGWALSTFPDSYDIFHSSQIQEGLNFAWYKNEEADKLMEKGRQTPDTEEYKQIQKDLYKIITEDQAYTFLYYPTEFRAMPENLEGYEFHSRSPFYNVHKWWLKPTE</sequence>
<name>A0AAW5E0S3_9BACI</name>
<dbReference type="RefSeq" id="WP_240256133.1">
    <property type="nucleotide sequence ID" value="NZ_JAKTTI010000020.1"/>
</dbReference>
<dbReference type="CDD" id="cd08514">
    <property type="entry name" value="PBP2_AppA_like"/>
    <property type="match status" value="1"/>
</dbReference>
<dbReference type="InterPro" id="IPR030678">
    <property type="entry name" value="Peptide/Ni-bd"/>
</dbReference>
<keyword evidence="8" id="KW-1185">Reference proteome</keyword>
<gene>
    <name evidence="7" type="ORF">MJG50_12805</name>
</gene>
<dbReference type="Gene3D" id="3.40.190.10">
    <property type="entry name" value="Periplasmic binding protein-like II"/>
    <property type="match status" value="1"/>
</dbReference>
<dbReference type="AlphaFoldDB" id="A0AAW5E0S3"/>
<dbReference type="InterPro" id="IPR039424">
    <property type="entry name" value="SBP_5"/>
</dbReference>
<dbReference type="PIRSF" id="PIRSF002741">
    <property type="entry name" value="MppA"/>
    <property type="match status" value="1"/>
</dbReference>
<dbReference type="PANTHER" id="PTHR30290">
    <property type="entry name" value="PERIPLASMIC BINDING COMPONENT OF ABC TRANSPORTER"/>
    <property type="match status" value="1"/>
</dbReference>
<dbReference type="Gene3D" id="3.10.105.10">
    <property type="entry name" value="Dipeptide-binding Protein, Domain 3"/>
    <property type="match status" value="1"/>
</dbReference>
<keyword evidence="2" id="KW-0813">Transport</keyword>
<evidence type="ECO:0000313" key="8">
    <source>
        <dbReference type="Proteomes" id="UP001431131"/>
    </source>
</evidence>
<dbReference type="Proteomes" id="UP001431131">
    <property type="component" value="Unassembled WGS sequence"/>
</dbReference>
<dbReference type="GO" id="GO:0015833">
    <property type="term" value="P:peptide transport"/>
    <property type="evidence" value="ECO:0007669"/>
    <property type="project" value="TreeGrafter"/>
</dbReference>
<evidence type="ECO:0000313" key="7">
    <source>
        <dbReference type="EMBL" id="MCH1626213.1"/>
    </source>
</evidence>
<dbReference type="GO" id="GO:0043190">
    <property type="term" value="C:ATP-binding cassette (ABC) transporter complex"/>
    <property type="evidence" value="ECO:0007669"/>
    <property type="project" value="InterPro"/>
</dbReference>
<protein>
    <submittedName>
        <fullName evidence="7">Peptide-binding protein</fullName>
    </submittedName>
</protein>
<dbReference type="InterPro" id="IPR000914">
    <property type="entry name" value="SBP_5_dom"/>
</dbReference>
<dbReference type="Gene3D" id="3.90.76.10">
    <property type="entry name" value="Dipeptide-binding Protein, Domain 1"/>
    <property type="match status" value="1"/>
</dbReference>
<keyword evidence="3 5" id="KW-0732">Signal</keyword>
<evidence type="ECO:0000259" key="6">
    <source>
        <dbReference type="Pfam" id="PF00496"/>
    </source>
</evidence>
<comment type="similarity">
    <text evidence="1">Belongs to the bacterial solute-binding protein 5 family.</text>
</comment>
<evidence type="ECO:0000256" key="3">
    <source>
        <dbReference type="ARBA" id="ARBA00022729"/>
    </source>
</evidence>
<feature type="signal peptide" evidence="5">
    <location>
        <begin position="1"/>
        <end position="22"/>
    </location>
</feature>
<comment type="caution">
    <text evidence="7">The sequence shown here is derived from an EMBL/GenBank/DDBJ whole genome shotgun (WGS) entry which is preliminary data.</text>
</comment>
<evidence type="ECO:0000256" key="4">
    <source>
        <dbReference type="SAM" id="MobiDB-lite"/>
    </source>
</evidence>
<dbReference type="SUPFAM" id="SSF53850">
    <property type="entry name" value="Periplasmic binding protein-like II"/>
    <property type="match status" value="1"/>
</dbReference>
<feature type="chain" id="PRO_5043644222" evidence="5">
    <location>
        <begin position="23"/>
        <end position="556"/>
    </location>
</feature>
<dbReference type="PROSITE" id="PS51257">
    <property type="entry name" value="PROKAR_LIPOPROTEIN"/>
    <property type="match status" value="1"/>
</dbReference>
<dbReference type="Pfam" id="PF00496">
    <property type="entry name" value="SBP_bac_5"/>
    <property type="match status" value="1"/>
</dbReference>
<feature type="compositionally biased region" description="Basic and acidic residues" evidence="4">
    <location>
        <begin position="31"/>
        <end position="44"/>
    </location>
</feature>
<organism evidence="7 8">
    <name type="scientific">Fredinandcohnia quinoae</name>
    <dbReference type="NCBI Taxonomy" id="2918902"/>
    <lineage>
        <taxon>Bacteria</taxon>
        <taxon>Bacillati</taxon>
        <taxon>Bacillota</taxon>
        <taxon>Bacilli</taxon>
        <taxon>Bacillales</taxon>
        <taxon>Bacillaceae</taxon>
        <taxon>Fredinandcohnia</taxon>
    </lineage>
</organism>
<reference evidence="7" key="1">
    <citation type="submission" date="2022-02" db="EMBL/GenBank/DDBJ databases">
        <title>Fredinandcohnia quinoae sp. nov. isolated from Chenopodium quinoa seeds.</title>
        <authorList>
            <person name="Saati-Santamaria Z."/>
            <person name="Flores-Felix J.D."/>
            <person name="Igual J.M."/>
            <person name="Velazquez E."/>
            <person name="Garcia-Fraile P."/>
            <person name="Martinez-Molina E."/>
        </authorList>
    </citation>
    <scope>NUCLEOTIDE SEQUENCE</scope>
    <source>
        <strain evidence="7">SECRCQ15</strain>
    </source>
</reference>
<dbReference type="GO" id="GO:0042597">
    <property type="term" value="C:periplasmic space"/>
    <property type="evidence" value="ECO:0007669"/>
    <property type="project" value="UniProtKB-ARBA"/>
</dbReference>
<evidence type="ECO:0000256" key="2">
    <source>
        <dbReference type="ARBA" id="ARBA00022448"/>
    </source>
</evidence>
<evidence type="ECO:0000256" key="1">
    <source>
        <dbReference type="ARBA" id="ARBA00005695"/>
    </source>
</evidence>
<dbReference type="PANTHER" id="PTHR30290:SF9">
    <property type="entry name" value="OLIGOPEPTIDE-BINDING PROTEIN APPA"/>
    <property type="match status" value="1"/>
</dbReference>
<dbReference type="EMBL" id="JAKTTI010000020">
    <property type="protein sequence ID" value="MCH1626213.1"/>
    <property type="molecule type" value="Genomic_DNA"/>
</dbReference>
<accession>A0AAW5E0S3</accession>
<evidence type="ECO:0000256" key="5">
    <source>
        <dbReference type="SAM" id="SignalP"/>
    </source>
</evidence>